<sequence>MSLSTGVVGYEKMNCHPLDRNGHSSIASSNFGRVKFSRINRVLPMRGFTNIVKLHEEGVPIDPYTIFRSMSFNRKAESELKNYCSFESAPYPSSLFEEQGMMNFV</sequence>
<dbReference type="EMBL" id="BGPR01001175">
    <property type="protein sequence ID" value="GBM47346.1"/>
    <property type="molecule type" value="Genomic_DNA"/>
</dbReference>
<comment type="caution">
    <text evidence="1">The sequence shown here is derived from an EMBL/GenBank/DDBJ whole genome shotgun (WGS) entry which is preliminary data.</text>
</comment>
<evidence type="ECO:0000313" key="2">
    <source>
        <dbReference type="Proteomes" id="UP000499080"/>
    </source>
</evidence>
<gene>
    <name evidence="1" type="ORF">AVEN_94453_1</name>
</gene>
<dbReference type="Proteomes" id="UP000499080">
    <property type="component" value="Unassembled WGS sequence"/>
</dbReference>
<protein>
    <submittedName>
        <fullName evidence="1">Uncharacterized protein</fullName>
    </submittedName>
</protein>
<dbReference type="AlphaFoldDB" id="A0A4Y2G3H8"/>
<keyword evidence="2" id="KW-1185">Reference proteome</keyword>
<name>A0A4Y2G3H8_ARAVE</name>
<organism evidence="1 2">
    <name type="scientific">Araneus ventricosus</name>
    <name type="common">Orbweaver spider</name>
    <name type="synonym">Epeira ventricosa</name>
    <dbReference type="NCBI Taxonomy" id="182803"/>
    <lineage>
        <taxon>Eukaryota</taxon>
        <taxon>Metazoa</taxon>
        <taxon>Ecdysozoa</taxon>
        <taxon>Arthropoda</taxon>
        <taxon>Chelicerata</taxon>
        <taxon>Arachnida</taxon>
        <taxon>Araneae</taxon>
        <taxon>Araneomorphae</taxon>
        <taxon>Entelegynae</taxon>
        <taxon>Araneoidea</taxon>
        <taxon>Araneidae</taxon>
        <taxon>Araneus</taxon>
    </lineage>
</organism>
<dbReference type="OrthoDB" id="6106269at2759"/>
<accession>A0A4Y2G3H8</accession>
<evidence type="ECO:0000313" key="1">
    <source>
        <dbReference type="EMBL" id="GBM47346.1"/>
    </source>
</evidence>
<proteinExistence type="predicted"/>
<reference evidence="1 2" key="1">
    <citation type="journal article" date="2019" name="Sci. Rep.">
        <title>Orb-weaving spider Araneus ventricosus genome elucidates the spidroin gene catalogue.</title>
        <authorList>
            <person name="Kono N."/>
            <person name="Nakamura H."/>
            <person name="Ohtoshi R."/>
            <person name="Moran D.A.P."/>
            <person name="Shinohara A."/>
            <person name="Yoshida Y."/>
            <person name="Fujiwara M."/>
            <person name="Mori M."/>
            <person name="Tomita M."/>
            <person name="Arakawa K."/>
        </authorList>
    </citation>
    <scope>NUCLEOTIDE SEQUENCE [LARGE SCALE GENOMIC DNA]</scope>
</reference>